<dbReference type="KEGG" id="lyj:FKV23_07280"/>
<accession>A0A514BR87</accession>
<keyword evidence="2" id="KW-1185">Reference proteome</keyword>
<reference evidence="1 2" key="1">
    <citation type="submission" date="2019-06" db="EMBL/GenBank/DDBJ databases">
        <title>Lysobacter alkalisoli sp. nov. isolated from saline-alkali soil.</title>
        <authorList>
            <person name="Sun J.-Q."/>
            <person name="Xu L."/>
        </authorList>
    </citation>
    <scope>NUCLEOTIDE SEQUENCE [LARGE SCALE GENOMIC DNA]</scope>
    <source>
        <strain evidence="1 2">SJ-36</strain>
    </source>
</reference>
<name>A0A514BR87_9GAMM</name>
<dbReference type="OrthoDB" id="8908346at2"/>
<gene>
    <name evidence="1" type="ORF">FKV23_07280</name>
</gene>
<dbReference type="EMBL" id="CP041242">
    <property type="protein sequence ID" value="QDH69914.1"/>
    <property type="molecule type" value="Genomic_DNA"/>
</dbReference>
<dbReference type="RefSeq" id="WP_141623254.1">
    <property type="nucleotide sequence ID" value="NZ_CP041242.1"/>
</dbReference>
<dbReference type="AlphaFoldDB" id="A0A514BR87"/>
<evidence type="ECO:0000313" key="1">
    <source>
        <dbReference type="EMBL" id="QDH69914.1"/>
    </source>
</evidence>
<sequence>MIFAELQYEQSYYEVHEPLVALLGRHFPNVESGLQGDSYAWVLDNGQKVAVDTFTSMHHQVKSQKPSSLVNQVLTVLARQYQLRILDPPKFEAHEGPEHP</sequence>
<organism evidence="1 2">
    <name type="scientific">Marilutibacter alkalisoli</name>
    <dbReference type="NCBI Taxonomy" id="2591633"/>
    <lineage>
        <taxon>Bacteria</taxon>
        <taxon>Pseudomonadati</taxon>
        <taxon>Pseudomonadota</taxon>
        <taxon>Gammaproteobacteria</taxon>
        <taxon>Lysobacterales</taxon>
        <taxon>Lysobacteraceae</taxon>
        <taxon>Marilutibacter</taxon>
    </lineage>
</organism>
<dbReference type="Proteomes" id="UP000317199">
    <property type="component" value="Chromosome"/>
</dbReference>
<proteinExistence type="predicted"/>
<evidence type="ECO:0000313" key="2">
    <source>
        <dbReference type="Proteomes" id="UP000317199"/>
    </source>
</evidence>
<protein>
    <submittedName>
        <fullName evidence="1">Uncharacterized protein</fullName>
    </submittedName>
</protein>